<dbReference type="GO" id="GO:0007220">
    <property type="term" value="P:Notch receptor processing"/>
    <property type="evidence" value="ECO:0007669"/>
    <property type="project" value="TreeGrafter"/>
</dbReference>
<dbReference type="PANTHER" id="PTHR21092:SF0">
    <property type="entry name" value="NICASTRIN"/>
    <property type="match status" value="1"/>
</dbReference>
<dbReference type="OrthoDB" id="755951at2759"/>
<evidence type="ECO:0000256" key="4">
    <source>
        <dbReference type="ARBA" id="ARBA00022692"/>
    </source>
</evidence>
<keyword evidence="5 11" id="KW-0732">Signal</keyword>
<dbReference type="PANTHER" id="PTHR21092">
    <property type="entry name" value="NICASTRIN"/>
    <property type="match status" value="1"/>
</dbReference>
<proteinExistence type="inferred from homology"/>
<dbReference type="InterPro" id="IPR008710">
    <property type="entry name" value="Nicastrin"/>
</dbReference>
<comment type="similarity">
    <text evidence="2">Belongs to the nicastrin family.</text>
</comment>
<dbReference type="Pfam" id="PF05450">
    <property type="entry name" value="Nicastrin"/>
    <property type="match status" value="1"/>
</dbReference>
<evidence type="ECO:0000313" key="13">
    <source>
        <dbReference type="EMBL" id="CAG9770381.1"/>
    </source>
</evidence>
<keyword evidence="8 10" id="KW-0472">Membrane</keyword>
<evidence type="ECO:0000256" key="8">
    <source>
        <dbReference type="ARBA" id="ARBA00023136"/>
    </source>
</evidence>
<keyword evidence="7 10" id="KW-1133">Transmembrane helix</keyword>
<evidence type="ECO:0000256" key="5">
    <source>
        <dbReference type="ARBA" id="ARBA00022729"/>
    </source>
</evidence>
<keyword evidence="9" id="KW-0325">Glycoprotein</keyword>
<dbReference type="EMBL" id="OU892282">
    <property type="protein sequence ID" value="CAG9770381.1"/>
    <property type="molecule type" value="Genomic_DNA"/>
</dbReference>
<evidence type="ECO:0000256" key="7">
    <source>
        <dbReference type="ARBA" id="ARBA00022989"/>
    </source>
</evidence>
<evidence type="ECO:0000256" key="1">
    <source>
        <dbReference type="ARBA" id="ARBA00004479"/>
    </source>
</evidence>
<evidence type="ECO:0000256" key="9">
    <source>
        <dbReference type="ARBA" id="ARBA00023180"/>
    </source>
</evidence>
<feature type="chain" id="PRO_5040184482" description="Nicastrin" evidence="11">
    <location>
        <begin position="24"/>
        <end position="683"/>
    </location>
</feature>
<keyword evidence="14" id="KW-1185">Reference proteome</keyword>
<keyword evidence="4 10" id="KW-0812">Transmembrane</keyword>
<dbReference type="Proteomes" id="UP001152799">
    <property type="component" value="Chromosome 6"/>
</dbReference>
<dbReference type="SUPFAM" id="SSF53187">
    <property type="entry name" value="Zn-dependent exopeptidases"/>
    <property type="match status" value="1"/>
</dbReference>
<dbReference type="GO" id="GO:0007219">
    <property type="term" value="P:Notch signaling pathway"/>
    <property type="evidence" value="ECO:0007669"/>
    <property type="project" value="UniProtKB-KW"/>
</dbReference>
<evidence type="ECO:0000256" key="11">
    <source>
        <dbReference type="SAM" id="SignalP"/>
    </source>
</evidence>
<evidence type="ECO:0000313" key="14">
    <source>
        <dbReference type="Proteomes" id="UP001152799"/>
    </source>
</evidence>
<name>A0A9N9QLJ9_9CUCU</name>
<reference evidence="13" key="1">
    <citation type="submission" date="2022-01" db="EMBL/GenBank/DDBJ databases">
        <authorList>
            <person name="King R."/>
        </authorList>
    </citation>
    <scope>NUCLEOTIDE SEQUENCE</scope>
</reference>
<dbReference type="Pfam" id="PF18266">
    <property type="entry name" value="Ncstrn_small"/>
    <property type="match status" value="1"/>
</dbReference>
<evidence type="ECO:0000256" key="2">
    <source>
        <dbReference type="ARBA" id="ARBA00007717"/>
    </source>
</evidence>
<feature type="domain" description="Nicastrin small lobe" evidence="12">
    <location>
        <begin position="39"/>
        <end position="204"/>
    </location>
</feature>
<comment type="subcellular location">
    <subcellularLocation>
        <location evidence="1">Membrane</location>
        <topology evidence="1">Single-pass type I membrane protein</topology>
    </subcellularLocation>
</comment>
<protein>
    <recommendedName>
        <fullName evidence="3">Nicastrin</fullName>
    </recommendedName>
</protein>
<evidence type="ECO:0000256" key="3">
    <source>
        <dbReference type="ARBA" id="ARBA00015303"/>
    </source>
</evidence>
<feature type="transmembrane region" description="Helical" evidence="10">
    <location>
        <begin position="644"/>
        <end position="663"/>
    </location>
</feature>
<dbReference type="GO" id="GO:0016485">
    <property type="term" value="P:protein processing"/>
    <property type="evidence" value="ECO:0007669"/>
    <property type="project" value="InterPro"/>
</dbReference>
<sequence>MLNKVFFALLLVYTSSYILESNADRLKDQMYIKINGSVACYRRMNSTHQIGCSSNRGGSIGIIHYCDTSQDLDFILKNGSAGQYIPVIPTSLFSLDVMTELISNKHKIAGLILHPTEKPDKFSHDTQCPNSRYSVDGTCSSKSSWNPWGTGLLFADIPFPMFFTENQEQVQIIKQCFQNFNNFSYSTQGDRSLCSLELSAFMYATTSTPTCRRRNNIITNLNPVKLCDPLGDSNVWGSLFPLVEQQEANNQNAKPINDYKYIVVAARMDTTSLFEKTSGAESPITGVVTLLSIAKLLKQMLPDNVSGVRKNVLFILFNGETYDYIGSQRLLYDMERGHFPTDLPINNDILPTIYPENITLFIELSQLAPGRATYAHYIANSELINKFVQSLSENNPSNLPVNSVPNSLPPSSLHTFIRGNSSIKGLVLTNHEKEYRNHYYNSLYDNASNIEFVYMNGSNIPHNSIQKYVGDVATMVAKSIYQELMGQNYTDLAVLNLTLVDEMFHCYLEDPNCKLHMAVQKGRLPKSPLSLYVGVSVVDNFFTTLVTRTLAWFTGDPVAPSGPNCTNLVGNHVFVYYNLSHSLDRLDDMWCYRATVNMTEAVSPAFIIEDYDWSSNKYSSWSESTWNDMGMRMFLTPSSAHQKVTITLGSIVMIFSFIIVYFMKSKSHVLFNLPVREDPPANC</sequence>
<keyword evidence="6" id="KW-0914">Notch signaling pathway</keyword>
<dbReference type="AlphaFoldDB" id="A0A9N9QLJ9"/>
<evidence type="ECO:0000256" key="6">
    <source>
        <dbReference type="ARBA" id="ARBA00022976"/>
    </source>
</evidence>
<evidence type="ECO:0000259" key="12">
    <source>
        <dbReference type="Pfam" id="PF18266"/>
    </source>
</evidence>
<feature type="signal peptide" evidence="11">
    <location>
        <begin position="1"/>
        <end position="23"/>
    </location>
</feature>
<organism evidence="13 14">
    <name type="scientific">Ceutorhynchus assimilis</name>
    <name type="common">cabbage seed weevil</name>
    <dbReference type="NCBI Taxonomy" id="467358"/>
    <lineage>
        <taxon>Eukaryota</taxon>
        <taxon>Metazoa</taxon>
        <taxon>Ecdysozoa</taxon>
        <taxon>Arthropoda</taxon>
        <taxon>Hexapoda</taxon>
        <taxon>Insecta</taxon>
        <taxon>Pterygota</taxon>
        <taxon>Neoptera</taxon>
        <taxon>Endopterygota</taxon>
        <taxon>Coleoptera</taxon>
        <taxon>Polyphaga</taxon>
        <taxon>Cucujiformia</taxon>
        <taxon>Curculionidae</taxon>
        <taxon>Ceutorhynchinae</taxon>
        <taxon>Ceutorhynchus</taxon>
    </lineage>
</organism>
<evidence type="ECO:0000256" key="10">
    <source>
        <dbReference type="SAM" id="Phobius"/>
    </source>
</evidence>
<gene>
    <name evidence="13" type="ORF">CEUTPL_LOCUS10835</name>
</gene>
<dbReference type="GO" id="GO:0005886">
    <property type="term" value="C:plasma membrane"/>
    <property type="evidence" value="ECO:0007669"/>
    <property type="project" value="TreeGrafter"/>
</dbReference>
<dbReference type="Gene3D" id="3.40.630.10">
    <property type="entry name" value="Zn peptidases"/>
    <property type="match status" value="1"/>
</dbReference>
<accession>A0A9N9QLJ9</accession>
<dbReference type="InterPro" id="IPR041084">
    <property type="entry name" value="Ncstrn_small"/>
</dbReference>